<feature type="compositionally biased region" description="Polar residues" evidence="1">
    <location>
        <begin position="1"/>
        <end position="14"/>
    </location>
</feature>
<proteinExistence type="predicted"/>
<protein>
    <submittedName>
        <fullName evidence="2">Uncharacterized protein</fullName>
    </submittedName>
</protein>
<evidence type="ECO:0000313" key="2">
    <source>
        <dbReference type="EMBL" id="JAH97278.1"/>
    </source>
</evidence>
<accession>A0A0E9X6H8</accession>
<reference evidence="2" key="2">
    <citation type="journal article" date="2015" name="Fish Shellfish Immunol.">
        <title>Early steps in the European eel (Anguilla anguilla)-Vibrio vulnificus interaction in the gills: Role of the RtxA13 toxin.</title>
        <authorList>
            <person name="Callol A."/>
            <person name="Pajuelo D."/>
            <person name="Ebbesson L."/>
            <person name="Teles M."/>
            <person name="MacKenzie S."/>
            <person name="Amaro C."/>
        </authorList>
    </citation>
    <scope>NUCLEOTIDE SEQUENCE</scope>
</reference>
<dbReference type="AlphaFoldDB" id="A0A0E9X6H8"/>
<dbReference type="EMBL" id="GBXM01011299">
    <property type="protein sequence ID" value="JAH97278.1"/>
    <property type="molecule type" value="Transcribed_RNA"/>
</dbReference>
<feature type="region of interest" description="Disordered" evidence="1">
    <location>
        <begin position="1"/>
        <end position="20"/>
    </location>
</feature>
<reference evidence="2" key="1">
    <citation type="submission" date="2014-11" db="EMBL/GenBank/DDBJ databases">
        <authorList>
            <person name="Amaro Gonzalez C."/>
        </authorList>
    </citation>
    <scope>NUCLEOTIDE SEQUENCE</scope>
</reference>
<evidence type="ECO:0000256" key="1">
    <source>
        <dbReference type="SAM" id="MobiDB-lite"/>
    </source>
</evidence>
<organism evidence="2">
    <name type="scientific">Anguilla anguilla</name>
    <name type="common">European freshwater eel</name>
    <name type="synonym">Muraena anguilla</name>
    <dbReference type="NCBI Taxonomy" id="7936"/>
    <lineage>
        <taxon>Eukaryota</taxon>
        <taxon>Metazoa</taxon>
        <taxon>Chordata</taxon>
        <taxon>Craniata</taxon>
        <taxon>Vertebrata</taxon>
        <taxon>Euteleostomi</taxon>
        <taxon>Actinopterygii</taxon>
        <taxon>Neopterygii</taxon>
        <taxon>Teleostei</taxon>
        <taxon>Anguilliformes</taxon>
        <taxon>Anguillidae</taxon>
        <taxon>Anguilla</taxon>
    </lineage>
</organism>
<name>A0A0E9X6H8_ANGAN</name>
<sequence length="95" mass="10745">MEMQGNQKRQQFNATEGGKSQRWLHDIRVAKLLALLIAEGSEGGSAVQPRINLEIIILGYRCTFVPMPYTEIHSTYIVSCTDSKFSVVQVQFTLR</sequence>